<evidence type="ECO:0000313" key="4">
    <source>
        <dbReference type="Proteomes" id="UP000467841"/>
    </source>
</evidence>
<dbReference type="OrthoDB" id="1135928at2759"/>
<dbReference type="EMBL" id="CACVBM020001287">
    <property type="protein sequence ID" value="CAA7043886.1"/>
    <property type="molecule type" value="Genomic_DNA"/>
</dbReference>
<accession>A0A6D2L0K0</accession>
<keyword evidence="1" id="KW-0812">Transmembrane</keyword>
<organism evidence="3 4">
    <name type="scientific">Microthlaspi erraticum</name>
    <dbReference type="NCBI Taxonomy" id="1685480"/>
    <lineage>
        <taxon>Eukaryota</taxon>
        <taxon>Viridiplantae</taxon>
        <taxon>Streptophyta</taxon>
        <taxon>Embryophyta</taxon>
        <taxon>Tracheophyta</taxon>
        <taxon>Spermatophyta</taxon>
        <taxon>Magnoliopsida</taxon>
        <taxon>eudicotyledons</taxon>
        <taxon>Gunneridae</taxon>
        <taxon>Pentapetalae</taxon>
        <taxon>rosids</taxon>
        <taxon>malvids</taxon>
        <taxon>Brassicales</taxon>
        <taxon>Brassicaceae</taxon>
        <taxon>Coluteocarpeae</taxon>
        <taxon>Microthlaspi</taxon>
    </lineage>
</organism>
<dbReference type="Proteomes" id="UP000467841">
    <property type="component" value="Unassembled WGS sequence"/>
</dbReference>
<dbReference type="AlphaFoldDB" id="A0A6D2L0K0"/>
<keyword evidence="1" id="KW-0472">Membrane</keyword>
<name>A0A6D2L0K0_9BRAS</name>
<sequence length="461" mass="52126">MDDNLLIEKLLRELPKSYFETHQWDHDTAFSNFTAYNEAEATESHVFIPNVQQILDARIRYSNFPIDIPVSSLSPLDVSLANNFFTLLDISGTHSDSEETQEQEYYNGGTQSEAARVELNRRCGIDRQSFIGKNLVGENKKGESGLLAQGCKIRMVSSILKDQILETMSLNPLQSQESFREWQLVELINLRSRGRFRGGIGMCVKGYLKISFKVPGFSQGSLESFGESSSYLKKEAVGAKVICWNKESNEDSYAGYGSSGHERFKVQVCNGGAFEIFGERGTSSGKSISELCEENQDVSGYNKFLTEKGKTQFKVEQLQCMLEFYKVKLLKDKQQQTFTVGIAGYVYIKSVSGKATEILCIESLLNRVELGGVFCWQQQRCRVMFKCIVFKQCFWLEAEVLQIRQLFQDSMESSFWAECLVISVAATSFMALVVIGGSQSWKKTHRPTILVKGEAYGEFFY</sequence>
<feature type="transmembrane region" description="Helical" evidence="1">
    <location>
        <begin position="415"/>
        <end position="436"/>
    </location>
</feature>
<keyword evidence="1" id="KW-1133">Transmembrane helix</keyword>
<gene>
    <name evidence="2" type="ORF">MERR_LOCUS31121</name>
    <name evidence="3" type="ORF">MERR_LOCUS46372</name>
</gene>
<evidence type="ECO:0000256" key="1">
    <source>
        <dbReference type="SAM" id="Phobius"/>
    </source>
</evidence>
<keyword evidence="4" id="KW-1185">Reference proteome</keyword>
<evidence type="ECO:0000313" key="3">
    <source>
        <dbReference type="EMBL" id="CAA7059136.1"/>
    </source>
</evidence>
<evidence type="ECO:0000313" key="2">
    <source>
        <dbReference type="EMBL" id="CAA7043886.1"/>
    </source>
</evidence>
<protein>
    <submittedName>
        <fullName evidence="3">Uncharacterized protein</fullName>
    </submittedName>
</protein>
<dbReference type="EMBL" id="CACVBM020001754">
    <property type="protein sequence ID" value="CAA7059136.1"/>
    <property type="molecule type" value="Genomic_DNA"/>
</dbReference>
<reference evidence="3 4" key="1">
    <citation type="submission" date="2020-01" db="EMBL/GenBank/DDBJ databases">
        <authorList>
            <person name="Mishra B."/>
        </authorList>
    </citation>
    <scope>NUCLEOTIDE SEQUENCE [LARGE SCALE GENOMIC DNA]</scope>
</reference>
<proteinExistence type="predicted"/>